<dbReference type="Gene3D" id="3.40.50.12780">
    <property type="entry name" value="N-terminal domain of ligase-like"/>
    <property type="match status" value="1"/>
</dbReference>
<dbReference type="SUPFAM" id="SSF56801">
    <property type="entry name" value="Acetyl-CoA synthetase-like"/>
    <property type="match status" value="1"/>
</dbReference>
<accession>A0A8E5MJ98</accession>
<keyword evidence="1" id="KW-1133">Transmembrane helix</keyword>
<organism evidence="4 5">
    <name type="scientific">Ustilaginoidea virens</name>
    <name type="common">Rice false smut fungus</name>
    <name type="synonym">Villosiclava virens</name>
    <dbReference type="NCBI Taxonomy" id="1159556"/>
    <lineage>
        <taxon>Eukaryota</taxon>
        <taxon>Fungi</taxon>
        <taxon>Dikarya</taxon>
        <taxon>Ascomycota</taxon>
        <taxon>Pezizomycotina</taxon>
        <taxon>Sordariomycetes</taxon>
        <taxon>Hypocreomycetidae</taxon>
        <taxon>Hypocreales</taxon>
        <taxon>Clavicipitaceae</taxon>
        <taxon>Ustilaginoidea</taxon>
    </lineage>
</organism>
<evidence type="ECO:0000313" key="4">
    <source>
        <dbReference type="EMBL" id="QUC22398.1"/>
    </source>
</evidence>
<dbReference type="InterPro" id="IPR042099">
    <property type="entry name" value="ANL_N_sf"/>
</dbReference>
<dbReference type="EMBL" id="CP072757">
    <property type="protein sequence ID" value="QUC22398.1"/>
    <property type="molecule type" value="Genomic_DNA"/>
</dbReference>
<proteinExistence type="predicted"/>
<dbReference type="InterPro" id="IPR020845">
    <property type="entry name" value="AMP-binding_CS"/>
</dbReference>
<dbReference type="PANTHER" id="PTHR42921:SF4">
    <property type="entry name" value="ACETOACETYL-COA SYNTHASE (AFU_ORTHOLOGUE AFUA_8G04770)"/>
    <property type="match status" value="1"/>
</dbReference>
<evidence type="ECO:0000256" key="1">
    <source>
        <dbReference type="SAM" id="Phobius"/>
    </source>
</evidence>
<keyword evidence="1" id="KW-0812">Transmembrane</keyword>
<reference evidence="4" key="1">
    <citation type="submission" date="2020-03" db="EMBL/GenBank/DDBJ databases">
        <title>A mixture of massive structural variations and highly conserved coding sequences in Ustilaginoidea virens genome.</title>
        <authorList>
            <person name="Zhang K."/>
            <person name="Zhao Z."/>
            <person name="Zhang Z."/>
            <person name="Li Y."/>
            <person name="Hsiang T."/>
            <person name="Sun W."/>
        </authorList>
    </citation>
    <scope>NUCLEOTIDE SEQUENCE</scope>
    <source>
        <strain evidence="4">UV-8b</strain>
    </source>
</reference>
<dbReference type="GO" id="GO:0030729">
    <property type="term" value="F:acetoacetate-CoA ligase activity"/>
    <property type="evidence" value="ECO:0007669"/>
    <property type="project" value="InterPro"/>
</dbReference>
<evidence type="ECO:0008006" key="6">
    <source>
        <dbReference type="Google" id="ProtNLM"/>
    </source>
</evidence>
<dbReference type="InterPro" id="IPR025110">
    <property type="entry name" value="AMP-bd_C"/>
</dbReference>
<dbReference type="InterPro" id="IPR000873">
    <property type="entry name" value="AMP-dep_synth/lig_dom"/>
</dbReference>
<evidence type="ECO:0000259" key="2">
    <source>
        <dbReference type="Pfam" id="PF00501"/>
    </source>
</evidence>
<dbReference type="Pfam" id="PF00501">
    <property type="entry name" value="AMP-binding"/>
    <property type="match status" value="1"/>
</dbReference>
<dbReference type="AlphaFoldDB" id="A0A8E5MJ98"/>
<dbReference type="KEGG" id="uvi:66067416"/>
<protein>
    <recommendedName>
        <fullName evidence="6">Acetoacetyl-CoA synthase</fullName>
    </recommendedName>
</protein>
<dbReference type="GO" id="GO:0006629">
    <property type="term" value="P:lipid metabolic process"/>
    <property type="evidence" value="ECO:0007669"/>
    <property type="project" value="InterPro"/>
</dbReference>
<dbReference type="NCBIfam" id="TIGR01217">
    <property type="entry name" value="ac_ac_CoA_syn"/>
    <property type="match status" value="1"/>
</dbReference>
<dbReference type="RefSeq" id="XP_043000071.1">
    <property type="nucleotide sequence ID" value="XM_043144136.1"/>
</dbReference>
<feature type="domain" description="AMP-binding enzyme C-terminal" evidence="3">
    <location>
        <begin position="591"/>
        <end position="660"/>
    </location>
</feature>
<keyword evidence="5" id="KW-1185">Reference proteome</keyword>
<feature type="domain" description="AMP-dependent synthetase/ligase" evidence="2">
    <location>
        <begin position="112"/>
        <end position="507"/>
    </location>
</feature>
<evidence type="ECO:0000313" key="5">
    <source>
        <dbReference type="Proteomes" id="UP000027002"/>
    </source>
</evidence>
<dbReference type="InterPro" id="IPR045851">
    <property type="entry name" value="AMP-bd_C_sf"/>
</dbReference>
<feature type="transmembrane region" description="Helical" evidence="1">
    <location>
        <begin position="162"/>
        <end position="186"/>
    </location>
</feature>
<keyword evidence="1" id="KW-0472">Membrane</keyword>
<dbReference type="Pfam" id="PF13193">
    <property type="entry name" value="AMP-binding_C"/>
    <property type="match status" value="1"/>
</dbReference>
<sequence length="706" mass="78058">MDFEKMPRKLWEHPDPKSTAMWKFMQAANTKYALDLQDFHALYKWSCSCRNQFWSLVWDTVPLIYEGSYAQPVDESVPISHLPRWFEGVRLNWTENFLWSPSATDGPGTRTQLNKEDAKVALTEVREGNTEVRHLTWGELRARVAELATALKERGVEKGDRVVLVGAHSASTLVVFLAAAWLGALFSSSSTDMGVGGLLQRTVQIDPKFVFFDDAALYNGKTVDLRHKIRGVVEGLAACPSFSKAIIITRFREPYDTGAIPKTERLQDFVLSKGNKQPPPMVRVDFQDPAMVFYSSGTTGIPKAIVHAVGPLLISVGKESLLHGCVTPADVSLQFTTTGWVMYLASVCHLILGARAVLYDGSPFIPDATALLKISEQQRVTSLGISPRWMAELMARNIAPKKVADLTRLRKVVSTGMVLPEQAFEWFYDVAFPAHVQLANISGGTDIADEARLKHAGCFMLENPLLPVHAGGCVAPSLGVPIAAYDHDLPDGSRGEPLPPGQPGDLVATAAFPNVPVLLWNDDLPAPGKKYRGAYFDRFRDVWAHGDFFVTHPKTGGLYLLGRSDGVLNPSGIRFGSSDIYAVMERCFPAQVAESLCVGQRRPKDLDERVVLFLVMKPGSRLDKAMANKVKDTIARELTKRHVPRYVFEIAEIPVTVNGKKVELPVKSIISGKTVKPSGTLLNPECLEAFYKFQKMEELEEPQARL</sequence>
<dbReference type="InterPro" id="IPR005914">
    <property type="entry name" value="Acac_CoA_synth"/>
</dbReference>
<dbReference type="Gene3D" id="3.30.300.30">
    <property type="match status" value="1"/>
</dbReference>
<dbReference type="PANTHER" id="PTHR42921">
    <property type="entry name" value="ACETOACETYL-COA SYNTHETASE"/>
    <property type="match status" value="1"/>
</dbReference>
<gene>
    <name evidence="4" type="ORF">UV8b_06639</name>
</gene>
<dbReference type="Proteomes" id="UP000027002">
    <property type="component" value="Chromosome 5"/>
</dbReference>
<dbReference type="OrthoDB" id="10253869at2759"/>
<dbReference type="PROSITE" id="PS00455">
    <property type="entry name" value="AMP_BINDING"/>
    <property type="match status" value="1"/>
</dbReference>
<dbReference type="GeneID" id="66067416"/>
<name>A0A8E5MJ98_USTVR</name>
<evidence type="ECO:0000259" key="3">
    <source>
        <dbReference type="Pfam" id="PF13193"/>
    </source>
</evidence>